<dbReference type="EMBL" id="BAHC01000164">
    <property type="protein sequence ID" value="GAB92145.1"/>
    <property type="molecule type" value="Genomic_DNA"/>
</dbReference>
<proteinExistence type="predicted"/>
<dbReference type="Pfam" id="PF09995">
    <property type="entry name" value="MPAB_Lcp_cat"/>
    <property type="match status" value="1"/>
</dbReference>
<reference evidence="2 3" key="1">
    <citation type="submission" date="2012-08" db="EMBL/GenBank/DDBJ databases">
        <title>Whole genome shotgun sequence of Gordonia rhizosphera NBRC 16068.</title>
        <authorList>
            <person name="Takarada H."/>
            <person name="Isaki S."/>
            <person name="Hosoyama A."/>
            <person name="Tsuchikane K."/>
            <person name="Katsumata H."/>
            <person name="Baba S."/>
            <person name="Ohji S."/>
            <person name="Yamazaki S."/>
            <person name="Fujita N."/>
        </authorList>
    </citation>
    <scope>NUCLEOTIDE SEQUENCE [LARGE SCALE GENOMIC DNA]</scope>
    <source>
        <strain evidence="2 3">NBRC 16068</strain>
    </source>
</reference>
<gene>
    <name evidence="2" type="ORF">GORHZ_164_00380</name>
</gene>
<protein>
    <recommendedName>
        <fullName evidence="1">ER-bound oxygenase mpaB/mpaB'/Rubber oxygenase catalytic domain-containing protein</fullName>
    </recommendedName>
</protein>
<organism evidence="2 3">
    <name type="scientific">Gordonia rhizosphera NBRC 16068</name>
    <dbReference type="NCBI Taxonomy" id="1108045"/>
    <lineage>
        <taxon>Bacteria</taxon>
        <taxon>Bacillati</taxon>
        <taxon>Actinomycetota</taxon>
        <taxon>Actinomycetes</taxon>
        <taxon>Mycobacteriales</taxon>
        <taxon>Gordoniaceae</taxon>
        <taxon>Gordonia</taxon>
    </lineage>
</organism>
<sequence>MPRTRGEFDEYFDDFCATRLEVSPEAQALRDEAVQPRTWLPGKVPTPAIRAMLHERARDLLGVEVSDSDRRALRAFAARAKMGAALRPPQLRLIPSARHNPDD</sequence>
<feature type="domain" description="ER-bound oxygenase mpaB/mpaB'/Rubber oxygenase catalytic" evidence="1">
    <location>
        <begin position="1"/>
        <end position="80"/>
    </location>
</feature>
<dbReference type="AlphaFoldDB" id="K6VZ04"/>
<evidence type="ECO:0000313" key="2">
    <source>
        <dbReference type="EMBL" id="GAB92145.1"/>
    </source>
</evidence>
<keyword evidence="3" id="KW-1185">Reference proteome</keyword>
<dbReference type="Proteomes" id="UP000008363">
    <property type="component" value="Unassembled WGS sequence"/>
</dbReference>
<name>K6VZ04_9ACTN</name>
<comment type="caution">
    <text evidence="2">The sequence shown here is derived from an EMBL/GenBank/DDBJ whole genome shotgun (WGS) entry which is preliminary data.</text>
</comment>
<evidence type="ECO:0000259" key="1">
    <source>
        <dbReference type="Pfam" id="PF09995"/>
    </source>
</evidence>
<dbReference type="GO" id="GO:0016491">
    <property type="term" value="F:oxidoreductase activity"/>
    <property type="evidence" value="ECO:0007669"/>
    <property type="project" value="InterPro"/>
</dbReference>
<dbReference type="InterPro" id="IPR018713">
    <property type="entry name" value="MPAB/Lcp_cat_dom"/>
</dbReference>
<accession>K6VZ04</accession>
<evidence type="ECO:0000313" key="3">
    <source>
        <dbReference type="Proteomes" id="UP000008363"/>
    </source>
</evidence>
<dbReference type="eggNOG" id="COG3662">
    <property type="taxonomic scope" value="Bacteria"/>
</dbReference>